<protein>
    <submittedName>
        <fullName evidence="2">Uncharacterized protein</fullName>
    </submittedName>
</protein>
<evidence type="ECO:0000313" key="2">
    <source>
        <dbReference type="EMBL" id="GAB12886.1"/>
    </source>
</evidence>
<accession>H0QJ85</accession>
<dbReference type="RefSeq" id="WP_003799490.1">
    <property type="nucleotide sequence ID" value="NZ_BAEG01000028.1"/>
</dbReference>
<dbReference type="AlphaFoldDB" id="H0QJ85"/>
<organism evidence="2 3">
    <name type="scientific">Arthrobacter globiformis (strain ATCC 8010 / DSM 20124 / JCM 1332 / NBRC 12137 / NCIMB 8907 / NRRL B-2979 / 168)</name>
    <dbReference type="NCBI Taxonomy" id="1077972"/>
    <lineage>
        <taxon>Bacteria</taxon>
        <taxon>Bacillati</taxon>
        <taxon>Actinomycetota</taxon>
        <taxon>Actinomycetes</taxon>
        <taxon>Micrococcales</taxon>
        <taxon>Micrococcaceae</taxon>
        <taxon>Arthrobacter</taxon>
    </lineage>
</organism>
<evidence type="ECO:0000313" key="3">
    <source>
        <dbReference type="Proteomes" id="UP000003828"/>
    </source>
</evidence>
<keyword evidence="3" id="KW-1185">Reference proteome</keyword>
<dbReference type="EMBL" id="BAEG01000028">
    <property type="protein sequence ID" value="GAB12886.1"/>
    <property type="molecule type" value="Genomic_DNA"/>
</dbReference>
<sequence>MTGSALFAAGSILVAVVTLALCFRRGERASLYSFFYTLLVLFVVPLFAIYAGFRPSGLGPAGAWLSAISGSMLLASRFRPTRIVKFLGAYSEKRVMWKRYMGDTAEYAEWHSELKAHRKYFLRLLGILPVLLVPTVAVATALG</sequence>
<comment type="caution">
    <text evidence="2">The sequence shown here is derived from an EMBL/GenBank/DDBJ whole genome shotgun (WGS) entry which is preliminary data.</text>
</comment>
<keyword evidence="1" id="KW-0812">Transmembrane</keyword>
<keyword evidence="1" id="KW-0472">Membrane</keyword>
<feature type="transmembrane region" description="Helical" evidence="1">
    <location>
        <begin position="30"/>
        <end position="51"/>
    </location>
</feature>
<keyword evidence="1" id="KW-1133">Transmembrane helix</keyword>
<proteinExistence type="predicted"/>
<gene>
    <name evidence="2" type="ORF">ARGLB_028_00110</name>
</gene>
<evidence type="ECO:0000256" key="1">
    <source>
        <dbReference type="SAM" id="Phobius"/>
    </source>
</evidence>
<name>H0QJ85_ARTG1</name>
<dbReference type="STRING" id="1077972.ARGLB_028_00110"/>
<feature type="transmembrane region" description="Helical" evidence="1">
    <location>
        <begin position="6"/>
        <end position="23"/>
    </location>
</feature>
<reference evidence="2 3" key="1">
    <citation type="submission" date="2011-12" db="EMBL/GenBank/DDBJ databases">
        <title>Whole genome shotgun sequence of Arthrobacter globiformis NBRC 12137.</title>
        <authorList>
            <person name="Miyazawa S."/>
            <person name="Hosoyama A."/>
            <person name="Tsuchikane K."/>
            <person name="Katsumata H."/>
            <person name="Yamazaki S."/>
            <person name="Fujita N."/>
        </authorList>
    </citation>
    <scope>NUCLEOTIDE SEQUENCE [LARGE SCALE GENOMIC DNA]</scope>
    <source>
        <strain evidence="2 3">NBRC 12137</strain>
    </source>
</reference>
<feature type="transmembrane region" description="Helical" evidence="1">
    <location>
        <begin position="57"/>
        <end position="75"/>
    </location>
</feature>
<feature type="transmembrane region" description="Helical" evidence="1">
    <location>
        <begin position="120"/>
        <end position="142"/>
    </location>
</feature>
<dbReference type="Proteomes" id="UP000003828">
    <property type="component" value="Unassembled WGS sequence"/>
</dbReference>